<feature type="domain" description="YokE-like PH" evidence="1">
    <location>
        <begin position="2"/>
        <end position="100"/>
    </location>
</feature>
<evidence type="ECO:0000313" key="3">
    <source>
        <dbReference type="Proteomes" id="UP001139011"/>
    </source>
</evidence>
<keyword evidence="3" id="KW-1185">Reference proteome</keyword>
<protein>
    <submittedName>
        <fullName evidence="2">PH domain-containing protein</fullName>
    </submittedName>
</protein>
<dbReference type="RefSeq" id="WP_336606282.1">
    <property type="nucleotide sequence ID" value="NZ_JAIWJX010000002.1"/>
</dbReference>
<proteinExistence type="predicted"/>
<sequence length="103" mass="11387">MHYFTVDDSKLTKTGFIVVADSNLYLVSMKMGFFGGAQTEAIPYNNIKSIDFDLAPDPVGIALTNLGILYLEINGIIGSSKRTIRNIPEEHLDNLRKAIQAKL</sequence>
<gene>
    <name evidence="2" type="ORF">LCY76_16520</name>
</gene>
<organism evidence="2 3">
    <name type="scientific">Fictibacillus marinisediminis</name>
    <dbReference type="NCBI Taxonomy" id="2878389"/>
    <lineage>
        <taxon>Bacteria</taxon>
        <taxon>Bacillati</taxon>
        <taxon>Bacillota</taxon>
        <taxon>Bacilli</taxon>
        <taxon>Bacillales</taxon>
        <taxon>Fictibacillaceae</taxon>
        <taxon>Fictibacillus</taxon>
    </lineage>
</organism>
<accession>A0A9X1XFN2</accession>
<dbReference type="AlphaFoldDB" id="A0A9X1XFN2"/>
<dbReference type="EMBL" id="JAIWJX010000002">
    <property type="protein sequence ID" value="MCK6258180.1"/>
    <property type="molecule type" value="Genomic_DNA"/>
</dbReference>
<reference evidence="2" key="1">
    <citation type="submission" date="2021-09" db="EMBL/GenBank/DDBJ databases">
        <title>Genome analysis of Fictibacillus sp. KIGAM418 isolated from marine sediment.</title>
        <authorList>
            <person name="Seo M.-J."/>
            <person name="Cho E.-S."/>
            <person name="Hwang C.Y."/>
        </authorList>
    </citation>
    <scope>NUCLEOTIDE SEQUENCE</scope>
    <source>
        <strain evidence="2">KIGAM418</strain>
    </source>
</reference>
<evidence type="ECO:0000259" key="1">
    <source>
        <dbReference type="Pfam" id="PF14470"/>
    </source>
</evidence>
<dbReference type="InterPro" id="IPR039519">
    <property type="entry name" value="YokE-like_PH"/>
</dbReference>
<dbReference type="Proteomes" id="UP001139011">
    <property type="component" value="Unassembled WGS sequence"/>
</dbReference>
<name>A0A9X1XFN2_9BACL</name>
<dbReference type="Pfam" id="PF14470">
    <property type="entry name" value="bPH_3"/>
    <property type="match status" value="1"/>
</dbReference>
<comment type="caution">
    <text evidence="2">The sequence shown here is derived from an EMBL/GenBank/DDBJ whole genome shotgun (WGS) entry which is preliminary data.</text>
</comment>
<evidence type="ECO:0000313" key="2">
    <source>
        <dbReference type="EMBL" id="MCK6258180.1"/>
    </source>
</evidence>